<evidence type="ECO:0000256" key="1">
    <source>
        <dbReference type="ARBA" id="ARBA00004651"/>
    </source>
</evidence>
<evidence type="ECO:0000256" key="7">
    <source>
        <dbReference type="SAM" id="Phobius"/>
    </source>
</evidence>
<dbReference type="Gene3D" id="1.10.1760.20">
    <property type="match status" value="1"/>
</dbReference>
<keyword evidence="5 7" id="KW-1133">Transmembrane helix</keyword>
<dbReference type="GO" id="GO:0005886">
    <property type="term" value="C:plasma membrane"/>
    <property type="evidence" value="ECO:0007669"/>
    <property type="project" value="UniProtKB-SubCell"/>
</dbReference>
<keyword evidence="4 7" id="KW-0812">Transmembrane</keyword>
<dbReference type="OrthoDB" id="5297929at2"/>
<proteinExistence type="predicted"/>
<evidence type="ECO:0000313" key="8">
    <source>
        <dbReference type="EMBL" id="ADN76754.1"/>
    </source>
</evidence>
<feature type="transmembrane region" description="Helical" evidence="7">
    <location>
        <begin position="127"/>
        <end position="147"/>
    </location>
</feature>
<gene>
    <name evidence="8" type="ordered locus">Fbal_2552</name>
</gene>
<evidence type="ECO:0000313" key="9">
    <source>
        <dbReference type="Proteomes" id="UP000006683"/>
    </source>
</evidence>
<organism evidence="8 9">
    <name type="scientific">Ferrimonas balearica (strain DSM 9799 / CCM 4581 / KCTC 23876 / PAT)</name>
    <dbReference type="NCBI Taxonomy" id="550540"/>
    <lineage>
        <taxon>Bacteria</taxon>
        <taxon>Pseudomonadati</taxon>
        <taxon>Pseudomonadota</taxon>
        <taxon>Gammaproteobacteria</taxon>
        <taxon>Alteromonadales</taxon>
        <taxon>Ferrimonadaceae</taxon>
        <taxon>Ferrimonas</taxon>
    </lineage>
</organism>
<protein>
    <submittedName>
        <fullName evidence="8">Uncharacterized protein</fullName>
    </submittedName>
</protein>
<dbReference type="HOGENOM" id="CLU_081268_1_0_6"/>
<sequence length="210" mass="23962">MNLLLCLAFLLFFLWALKTSALAQRWRDWRYLNLAALCTLALLALWRIRAGIYEGLDLHFLGLTVMTLMFGWRSALVLASVAQGILLVAGVDVWGNAAGLFWLGIALPVLASFGWLTLCHNLMPRNLWIYVFVGAFFNGLLTFIIRTTGLGLWYTGQYDWHLVVDNYLILIPLFVFPEAMLNGFSTTMMVVYKPDWLATWNEREYLTGPK</sequence>
<dbReference type="InterPro" id="IPR002751">
    <property type="entry name" value="CbiM/NikMN"/>
</dbReference>
<feature type="transmembrane region" description="Helical" evidence="7">
    <location>
        <begin position="167"/>
        <end position="192"/>
    </location>
</feature>
<evidence type="ECO:0000256" key="5">
    <source>
        <dbReference type="ARBA" id="ARBA00022989"/>
    </source>
</evidence>
<dbReference type="AlphaFoldDB" id="E1SPD7"/>
<evidence type="ECO:0000256" key="3">
    <source>
        <dbReference type="ARBA" id="ARBA00022475"/>
    </source>
</evidence>
<dbReference type="EMBL" id="CP002209">
    <property type="protein sequence ID" value="ADN76754.1"/>
    <property type="molecule type" value="Genomic_DNA"/>
</dbReference>
<dbReference type="Proteomes" id="UP000006683">
    <property type="component" value="Chromosome"/>
</dbReference>
<dbReference type="KEGG" id="fbl:Fbal_2552"/>
<dbReference type="STRING" id="550540.Fbal_2552"/>
<reference evidence="8 9" key="1">
    <citation type="journal article" date="2010" name="Stand. Genomic Sci.">
        <title>Complete genome sequence of Ferrimonas balearica type strain (PAT).</title>
        <authorList>
            <person name="Nolan M."/>
            <person name="Sikorski J."/>
            <person name="Davenport K."/>
            <person name="Lucas S."/>
            <person name="Glavina Del Rio T."/>
            <person name="Tice H."/>
            <person name="Cheng J."/>
            <person name="Goodwin L."/>
            <person name="Pitluck S."/>
            <person name="Liolios K."/>
            <person name="Ivanova N."/>
            <person name="Mavromatis K."/>
            <person name="Ovchinnikova G."/>
            <person name="Pati A."/>
            <person name="Chen A."/>
            <person name="Palaniappan K."/>
            <person name="Land M."/>
            <person name="Hauser L."/>
            <person name="Chang Y."/>
            <person name="Jeffries C."/>
            <person name="Tapia R."/>
            <person name="Brettin T."/>
            <person name="Detter J."/>
            <person name="Han C."/>
            <person name="Yasawong M."/>
            <person name="Rohde M."/>
            <person name="Tindall B."/>
            <person name="Goker M."/>
            <person name="Woyke T."/>
            <person name="Bristow J."/>
            <person name="Eisen J."/>
            <person name="Markowitz V."/>
            <person name="Hugenholtz P."/>
            <person name="Kyrpides N."/>
            <person name="Klenk H."/>
            <person name="Lapidus A."/>
        </authorList>
    </citation>
    <scope>NUCLEOTIDE SEQUENCE [LARGE SCALE GENOMIC DNA]</scope>
    <source>
        <strain evidence="9">DSM 9799 / CCM 4581 / KCTC 23876 / PAT</strain>
    </source>
</reference>
<comment type="subcellular location">
    <subcellularLocation>
        <location evidence="1">Cell membrane</location>
        <topology evidence="1">Multi-pass membrane protein</topology>
    </subcellularLocation>
</comment>
<dbReference type="GeneID" id="67182759"/>
<dbReference type="GO" id="GO:0000041">
    <property type="term" value="P:transition metal ion transport"/>
    <property type="evidence" value="ECO:0007669"/>
    <property type="project" value="InterPro"/>
</dbReference>
<evidence type="ECO:0000256" key="6">
    <source>
        <dbReference type="ARBA" id="ARBA00023136"/>
    </source>
</evidence>
<dbReference type="RefSeq" id="WP_013346060.1">
    <property type="nucleotide sequence ID" value="NC_014541.1"/>
</dbReference>
<keyword evidence="2" id="KW-0813">Transport</keyword>
<feature type="transmembrane region" description="Helical" evidence="7">
    <location>
        <begin position="60"/>
        <end position="87"/>
    </location>
</feature>
<accession>E1SPD7</accession>
<dbReference type="Pfam" id="PF01891">
    <property type="entry name" value="CbiM"/>
    <property type="match status" value="1"/>
</dbReference>
<dbReference type="eggNOG" id="COG3235">
    <property type="taxonomic scope" value="Bacteria"/>
</dbReference>
<feature type="transmembrane region" description="Helical" evidence="7">
    <location>
        <begin position="31"/>
        <end position="48"/>
    </location>
</feature>
<evidence type="ECO:0000256" key="4">
    <source>
        <dbReference type="ARBA" id="ARBA00022692"/>
    </source>
</evidence>
<keyword evidence="9" id="KW-1185">Reference proteome</keyword>
<name>E1SPD7_FERBD</name>
<feature type="transmembrane region" description="Helical" evidence="7">
    <location>
        <begin position="93"/>
        <end position="115"/>
    </location>
</feature>
<keyword evidence="6 7" id="KW-0472">Membrane</keyword>
<evidence type="ECO:0000256" key="2">
    <source>
        <dbReference type="ARBA" id="ARBA00022448"/>
    </source>
</evidence>
<keyword evidence="3" id="KW-1003">Cell membrane</keyword>